<protein>
    <submittedName>
        <fullName evidence="1">Uncharacterized protein</fullName>
    </submittedName>
</protein>
<sequence length="187" mass="21650">MAPVHGPHRQSWGIQLGFYCSCLAIQESMPSMYQERGSSGGTTATPAELDILVISYTQIARIRRLTCLSVGIQFVWLPYRSYLVEVVVHLSIWHPDHWVVWTSIVPLIYFRAIEWHQMDRMILQFGGVQNIPHAPLNIDFQHAKYGRGIDRWYPTTYQCWHGLWATRFSQTFEVAHEDDQGPSADFL</sequence>
<dbReference type="EMBL" id="JASCZI010271983">
    <property type="protein sequence ID" value="MED6218792.1"/>
    <property type="molecule type" value="Genomic_DNA"/>
</dbReference>
<organism evidence="1 2">
    <name type="scientific">Stylosanthes scabra</name>
    <dbReference type="NCBI Taxonomy" id="79078"/>
    <lineage>
        <taxon>Eukaryota</taxon>
        <taxon>Viridiplantae</taxon>
        <taxon>Streptophyta</taxon>
        <taxon>Embryophyta</taxon>
        <taxon>Tracheophyta</taxon>
        <taxon>Spermatophyta</taxon>
        <taxon>Magnoliopsida</taxon>
        <taxon>eudicotyledons</taxon>
        <taxon>Gunneridae</taxon>
        <taxon>Pentapetalae</taxon>
        <taxon>rosids</taxon>
        <taxon>fabids</taxon>
        <taxon>Fabales</taxon>
        <taxon>Fabaceae</taxon>
        <taxon>Papilionoideae</taxon>
        <taxon>50 kb inversion clade</taxon>
        <taxon>dalbergioids sensu lato</taxon>
        <taxon>Dalbergieae</taxon>
        <taxon>Pterocarpus clade</taxon>
        <taxon>Stylosanthes</taxon>
    </lineage>
</organism>
<dbReference type="Proteomes" id="UP001341840">
    <property type="component" value="Unassembled WGS sequence"/>
</dbReference>
<evidence type="ECO:0000313" key="1">
    <source>
        <dbReference type="EMBL" id="MED6218792.1"/>
    </source>
</evidence>
<name>A0ABU6Z890_9FABA</name>
<keyword evidence="2" id="KW-1185">Reference proteome</keyword>
<reference evidence="1 2" key="1">
    <citation type="journal article" date="2023" name="Plants (Basel)">
        <title>Bridging the Gap: Combining Genomics and Transcriptomics Approaches to Understand Stylosanthes scabra, an Orphan Legume from the Brazilian Caatinga.</title>
        <authorList>
            <person name="Ferreira-Neto J.R.C."/>
            <person name="da Silva M.D."/>
            <person name="Binneck E."/>
            <person name="de Melo N.F."/>
            <person name="da Silva R.H."/>
            <person name="de Melo A.L.T.M."/>
            <person name="Pandolfi V."/>
            <person name="Bustamante F.O."/>
            <person name="Brasileiro-Vidal A.C."/>
            <person name="Benko-Iseppon A.M."/>
        </authorList>
    </citation>
    <scope>NUCLEOTIDE SEQUENCE [LARGE SCALE GENOMIC DNA]</scope>
    <source>
        <tissue evidence="1">Leaves</tissue>
    </source>
</reference>
<evidence type="ECO:0000313" key="2">
    <source>
        <dbReference type="Proteomes" id="UP001341840"/>
    </source>
</evidence>
<accession>A0ABU6Z890</accession>
<proteinExistence type="predicted"/>
<comment type="caution">
    <text evidence="1">The sequence shown here is derived from an EMBL/GenBank/DDBJ whole genome shotgun (WGS) entry which is preliminary data.</text>
</comment>
<gene>
    <name evidence="1" type="ORF">PIB30_029873</name>
</gene>